<accession>A0A2P2KFL1</accession>
<feature type="region of interest" description="Disordered" evidence="1">
    <location>
        <begin position="1"/>
        <end position="31"/>
    </location>
</feature>
<dbReference type="EMBL" id="GGEC01023976">
    <property type="protein sequence ID" value="MBX04460.1"/>
    <property type="molecule type" value="Transcribed_RNA"/>
</dbReference>
<feature type="compositionally biased region" description="Polar residues" evidence="1">
    <location>
        <begin position="1"/>
        <end position="13"/>
    </location>
</feature>
<sequence>MKGSQLETTSASIGTDAEKKLNHKTKTPACK</sequence>
<feature type="compositionally biased region" description="Basic residues" evidence="1">
    <location>
        <begin position="21"/>
        <end position="31"/>
    </location>
</feature>
<evidence type="ECO:0000313" key="2">
    <source>
        <dbReference type="EMBL" id="MBX04460.1"/>
    </source>
</evidence>
<dbReference type="AlphaFoldDB" id="A0A2P2KFL1"/>
<protein>
    <submittedName>
        <fullName evidence="2">Uncharacterized protein</fullName>
    </submittedName>
</protein>
<reference evidence="2" key="1">
    <citation type="submission" date="2018-02" db="EMBL/GenBank/DDBJ databases">
        <title>Rhizophora mucronata_Transcriptome.</title>
        <authorList>
            <person name="Meera S.P."/>
            <person name="Sreeshan A."/>
            <person name="Augustine A."/>
        </authorList>
    </citation>
    <scope>NUCLEOTIDE SEQUENCE</scope>
    <source>
        <tissue evidence="2">Leaf</tissue>
    </source>
</reference>
<organism evidence="2">
    <name type="scientific">Rhizophora mucronata</name>
    <name type="common">Asiatic mangrove</name>
    <dbReference type="NCBI Taxonomy" id="61149"/>
    <lineage>
        <taxon>Eukaryota</taxon>
        <taxon>Viridiplantae</taxon>
        <taxon>Streptophyta</taxon>
        <taxon>Embryophyta</taxon>
        <taxon>Tracheophyta</taxon>
        <taxon>Spermatophyta</taxon>
        <taxon>Magnoliopsida</taxon>
        <taxon>eudicotyledons</taxon>
        <taxon>Gunneridae</taxon>
        <taxon>Pentapetalae</taxon>
        <taxon>rosids</taxon>
        <taxon>fabids</taxon>
        <taxon>Malpighiales</taxon>
        <taxon>Rhizophoraceae</taxon>
        <taxon>Rhizophora</taxon>
    </lineage>
</organism>
<proteinExistence type="predicted"/>
<name>A0A2P2KFL1_RHIMU</name>
<evidence type="ECO:0000256" key="1">
    <source>
        <dbReference type="SAM" id="MobiDB-lite"/>
    </source>
</evidence>